<dbReference type="AlphaFoldDB" id="A0A382FRH8"/>
<organism evidence="2">
    <name type="scientific">marine metagenome</name>
    <dbReference type="NCBI Taxonomy" id="408172"/>
    <lineage>
        <taxon>unclassified sequences</taxon>
        <taxon>metagenomes</taxon>
        <taxon>ecological metagenomes</taxon>
    </lineage>
</organism>
<evidence type="ECO:0000256" key="1">
    <source>
        <dbReference type="SAM" id="MobiDB-lite"/>
    </source>
</evidence>
<dbReference type="Gene3D" id="3.30.870.10">
    <property type="entry name" value="Endonuclease Chain A"/>
    <property type="match status" value="1"/>
</dbReference>
<reference evidence="2" key="1">
    <citation type="submission" date="2018-05" db="EMBL/GenBank/DDBJ databases">
        <authorList>
            <person name="Lanie J.A."/>
            <person name="Ng W.-L."/>
            <person name="Kazmierczak K.M."/>
            <person name="Andrzejewski T.M."/>
            <person name="Davidsen T.M."/>
            <person name="Wayne K.J."/>
            <person name="Tettelin H."/>
            <person name="Glass J.I."/>
            <person name="Rusch D."/>
            <person name="Podicherti R."/>
            <person name="Tsui H.-C.T."/>
            <person name="Winkler M.E."/>
        </authorList>
    </citation>
    <scope>NUCLEOTIDE SEQUENCE</scope>
</reference>
<proteinExistence type="predicted"/>
<gene>
    <name evidence="2" type="ORF">METZ01_LOCUS218076</name>
</gene>
<name>A0A382FRH8_9ZZZZ</name>
<feature type="compositionally biased region" description="Polar residues" evidence="1">
    <location>
        <begin position="1"/>
        <end position="16"/>
    </location>
</feature>
<accession>A0A382FRH8</accession>
<evidence type="ECO:0000313" key="2">
    <source>
        <dbReference type="EMBL" id="SVB65222.1"/>
    </source>
</evidence>
<dbReference type="EMBL" id="UINC01051272">
    <property type="protein sequence ID" value="SVB65222.1"/>
    <property type="molecule type" value="Genomic_DNA"/>
</dbReference>
<protein>
    <submittedName>
        <fullName evidence="2">Uncharacterized protein</fullName>
    </submittedName>
</protein>
<sequence>MTTPTENTTENKQQQNDDQELTQWGVLSPDSVQKHDGFNELPEKRYRINPKRTLQSLIPQFSSLKMVMYVQRVDFIRDLFDDHLVKDAEIIVGDSVVNKNRSGTEPEVFLRLAELIEEGRLKIRIPKRGEFHEKWILAENDEEFADIFGTANLTSRGSGRSGMQSNQVRVNKISGNYVDSKRYNDLNKQYTEWYHERSKPYLDDLVNLIKQDRDETPEIEIVERWISYTGSSATADSTKVRALVHEFQEKALDDSMNPDIVVTELTTEANDTVLEDVVKILAPAGLRREGRTILADTRPFLDQRVSTFPLMSIVDEKISLRVGNETLVRTAEDYDIDEIRKGLEGIHSYVETMELARCKNKAYAKMSIYEIMLYFLTSPFHHAYMKQTRRELG</sequence>
<feature type="region of interest" description="Disordered" evidence="1">
    <location>
        <begin position="1"/>
        <end position="26"/>
    </location>
</feature>
<feature type="non-terminal residue" evidence="2">
    <location>
        <position position="393"/>
    </location>
</feature>